<reference evidence="1 2" key="1">
    <citation type="submission" date="2018-05" db="EMBL/GenBank/DDBJ databases">
        <title>Evolution of GPA BGCs.</title>
        <authorList>
            <person name="Waglechner N."/>
            <person name="Wright G.D."/>
        </authorList>
    </citation>
    <scope>NUCLEOTIDE SEQUENCE [LARGE SCALE GENOMIC DNA]</scope>
    <source>
        <strain evidence="1 2">A82846</strain>
    </source>
</reference>
<proteinExistence type="predicted"/>
<protein>
    <submittedName>
        <fullName evidence="1">Uncharacterized protein</fullName>
    </submittedName>
</protein>
<name>A0A428YZ45_KIBAR</name>
<evidence type="ECO:0000313" key="2">
    <source>
        <dbReference type="Proteomes" id="UP000287547"/>
    </source>
</evidence>
<evidence type="ECO:0000313" key="1">
    <source>
        <dbReference type="EMBL" id="RSM75967.1"/>
    </source>
</evidence>
<gene>
    <name evidence="1" type="ORF">DMH04_37315</name>
</gene>
<comment type="caution">
    <text evidence="1">The sequence shown here is derived from an EMBL/GenBank/DDBJ whole genome shotgun (WGS) entry which is preliminary data.</text>
</comment>
<sequence>MPIDGEACPMVAIPRNTGAAGRAHCLVSTIPSGTAMTITSAVTTKLMTRWSHTASSRTGPLMFCRSIASRSRVNAHASTAVTSTTTAIGWANIRMTVARLVSTAAVTRPPAVRERPP</sequence>
<accession>A0A428YZ45</accession>
<organism evidence="1 2">
    <name type="scientific">Kibdelosporangium aridum</name>
    <dbReference type="NCBI Taxonomy" id="2030"/>
    <lineage>
        <taxon>Bacteria</taxon>
        <taxon>Bacillati</taxon>
        <taxon>Actinomycetota</taxon>
        <taxon>Actinomycetes</taxon>
        <taxon>Pseudonocardiales</taxon>
        <taxon>Pseudonocardiaceae</taxon>
        <taxon>Kibdelosporangium</taxon>
    </lineage>
</organism>
<dbReference type="Proteomes" id="UP000287547">
    <property type="component" value="Unassembled WGS sequence"/>
</dbReference>
<dbReference type="AlphaFoldDB" id="A0A428YZ45"/>
<dbReference type="EMBL" id="QHKI01000045">
    <property type="protein sequence ID" value="RSM75967.1"/>
    <property type="molecule type" value="Genomic_DNA"/>
</dbReference>